<dbReference type="OrthoDB" id="6530772at2"/>
<comment type="function">
    <text evidence="10">Catalyzes the NADPH-dependent reduction of ketopantoate into pantoic acid.</text>
</comment>
<dbReference type="NCBIfam" id="TIGR00745">
    <property type="entry name" value="apbA_panE"/>
    <property type="match status" value="1"/>
</dbReference>
<dbReference type="InterPro" id="IPR013328">
    <property type="entry name" value="6PGD_dom2"/>
</dbReference>
<dbReference type="GO" id="GO:0015940">
    <property type="term" value="P:pantothenate biosynthetic process"/>
    <property type="evidence" value="ECO:0007669"/>
    <property type="project" value="UniProtKB-UniPathway"/>
</dbReference>
<gene>
    <name evidence="13" type="ORF">M983_2316</name>
</gene>
<evidence type="ECO:0000256" key="7">
    <source>
        <dbReference type="ARBA" id="ARBA00023002"/>
    </source>
</evidence>
<comment type="caution">
    <text evidence="13">The sequence shown here is derived from an EMBL/GenBank/DDBJ whole genome shotgun (WGS) entry which is preliminary data.</text>
</comment>
<dbReference type="Gene3D" id="3.40.50.720">
    <property type="entry name" value="NAD(P)-binding Rossmann-like Domain"/>
    <property type="match status" value="1"/>
</dbReference>
<keyword evidence="7 10" id="KW-0560">Oxidoreductase</keyword>
<proteinExistence type="inferred from homology"/>
<dbReference type="RefSeq" id="WP_066750782.1">
    <property type="nucleotide sequence ID" value="NZ_LXEN01000109.1"/>
</dbReference>
<dbReference type="EMBL" id="LXEN01000109">
    <property type="protein sequence ID" value="OAT25730.1"/>
    <property type="molecule type" value="Genomic_DNA"/>
</dbReference>
<evidence type="ECO:0000259" key="11">
    <source>
        <dbReference type="Pfam" id="PF02558"/>
    </source>
</evidence>
<reference evidence="13 14" key="1">
    <citation type="submission" date="2016-04" db="EMBL/GenBank/DDBJ databases">
        <title>ATOL: Assembling a taxonomically balanced genome-scale reconstruction of the evolutionary history of the Enterobacteriaceae.</title>
        <authorList>
            <person name="Plunkett G.III."/>
            <person name="Neeno-Eckwall E.C."/>
            <person name="Glasner J.D."/>
            <person name="Perna N.T."/>
        </authorList>
    </citation>
    <scope>NUCLEOTIDE SEQUENCE [LARGE SCALE GENOMIC DNA]</scope>
    <source>
        <strain evidence="13 14">ATCC 19692</strain>
    </source>
</reference>
<protein>
    <recommendedName>
        <fullName evidence="4 10">2-dehydropantoate 2-reductase</fullName>
        <ecNumber evidence="3 10">1.1.1.169</ecNumber>
    </recommendedName>
    <alternativeName>
        <fullName evidence="8 10">Ketopantoate reductase</fullName>
    </alternativeName>
</protein>
<dbReference type="InterPro" id="IPR013752">
    <property type="entry name" value="KPA_reductase"/>
</dbReference>
<feature type="domain" description="Ketopantoate reductase C-terminal" evidence="12">
    <location>
        <begin position="172"/>
        <end position="294"/>
    </location>
</feature>
<dbReference type="Proteomes" id="UP000094023">
    <property type="component" value="Unassembled WGS sequence"/>
</dbReference>
<evidence type="ECO:0000256" key="9">
    <source>
        <dbReference type="ARBA" id="ARBA00048793"/>
    </source>
</evidence>
<evidence type="ECO:0000256" key="5">
    <source>
        <dbReference type="ARBA" id="ARBA00022655"/>
    </source>
</evidence>
<dbReference type="GO" id="GO:0005737">
    <property type="term" value="C:cytoplasm"/>
    <property type="evidence" value="ECO:0007669"/>
    <property type="project" value="TreeGrafter"/>
</dbReference>
<comment type="pathway">
    <text evidence="1 10">Cofactor biosynthesis; (R)-pantothenate biosynthesis; (R)-pantoate from 3-methyl-2-oxobutanoate: step 2/2.</text>
</comment>
<keyword evidence="14" id="KW-1185">Reference proteome</keyword>
<dbReference type="InterPro" id="IPR008927">
    <property type="entry name" value="6-PGluconate_DH-like_C_sf"/>
</dbReference>
<evidence type="ECO:0000313" key="13">
    <source>
        <dbReference type="EMBL" id="OAT25730.1"/>
    </source>
</evidence>
<evidence type="ECO:0000313" key="14">
    <source>
        <dbReference type="Proteomes" id="UP000094023"/>
    </source>
</evidence>
<organism evidence="13 14">
    <name type="scientific">Proteus myxofaciens ATCC 19692</name>
    <dbReference type="NCBI Taxonomy" id="1354337"/>
    <lineage>
        <taxon>Bacteria</taxon>
        <taxon>Pseudomonadati</taxon>
        <taxon>Pseudomonadota</taxon>
        <taxon>Gammaproteobacteria</taxon>
        <taxon>Enterobacterales</taxon>
        <taxon>Morganellaceae</taxon>
        <taxon>Proteus</taxon>
    </lineage>
</organism>
<dbReference type="GO" id="GO:0050661">
    <property type="term" value="F:NADP binding"/>
    <property type="evidence" value="ECO:0007669"/>
    <property type="project" value="TreeGrafter"/>
</dbReference>
<dbReference type="PANTHER" id="PTHR43765">
    <property type="entry name" value="2-DEHYDROPANTOATE 2-REDUCTASE-RELATED"/>
    <property type="match status" value="1"/>
</dbReference>
<dbReference type="STRING" id="1354337.M983_2316"/>
<keyword evidence="5 10" id="KW-0566">Pantothenate biosynthesis</keyword>
<dbReference type="InterPro" id="IPR036291">
    <property type="entry name" value="NAD(P)-bd_dom_sf"/>
</dbReference>
<dbReference type="PATRIC" id="fig|1354337.4.peg.2375"/>
<sequence length="306" mass="34583">MKITVLGCGAIGKLWIAGLIQQSHDVQGWLRIPQPFLDVNVDSVNHSPFQLRILSNQKEWLSESELLIVCLKSWQVSDAVNALIPFLRAQCPILLIHNGMGTIDELAVSESTKGRPFLQGITTHGAYQQGQNIIHSAEGITHIGPLNASARQYSDLAEVLHNALPDVAWHNDIHTISWLKLAVNCVINPLTVFYQCRNGELLQHSEHVQAVCDEVYQVMEREGVIPTSQSHLYKYILDTIELTSNNYSSMYQDVKYQRHTEIDYITGYLIRRASAQGLVLPENNYLFQFIKQKEGNYDHISTHLPS</sequence>
<feature type="domain" description="Ketopantoate reductase N-terminal" evidence="11">
    <location>
        <begin position="3"/>
        <end position="147"/>
    </location>
</feature>
<dbReference type="GO" id="GO:0008677">
    <property type="term" value="F:2-dehydropantoate 2-reductase activity"/>
    <property type="evidence" value="ECO:0007669"/>
    <property type="project" value="UniProtKB-EC"/>
</dbReference>
<dbReference type="NCBIfam" id="NF005087">
    <property type="entry name" value="PRK06522.1-1"/>
    <property type="match status" value="1"/>
</dbReference>
<dbReference type="SUPFAM" id="SSF51735">
    <property type="entry name" value="NAD(P)-binding Rossmann-fold domains"/>
    <property type="match status" value="1"/>
</dbReference>
<dbReference type="Gene3D" id="1.10.1040.10">
    <property type="entry name" value="N-(1-d-carboxylethyl)-l-norvaline Dehydrogenase, domain 2"/>
    <property type="match status" value="1"/>
</dbReference>
<evidence type="ECO:0000256" key="2">
    <source>
        <dbReference type="ARBA" id="ARBA00007870"/>
    </source>
</evidence>
<dbReference type="EC" id="1.1.1.169" evidence="3 10"/>
<keyword evidence="6 10" id="KW-0521">NADP</keyword>
<dbReference type="SUPFAM" id="SSF48179">
    <property type="entry name" value="6-phosphogluconate dehydrogenase C-terminal domain-like"/>
    <property type="match status" value="1"/>
</dbReference>
<dbReference type="InterPro" id="IPR013332">
    <property type="entry name" value="KPR_N"/>
</dbReference>
<dbReference type="Pfam" id="PF02558">
    <property type="entry name" value="ApbA"/>
    <property type="match status" value="1"/>
</dbReference>
<evidence type="ECO:0000256" key="6">
    <source>
        <dbReference type="ARBA" id="ARBA00022857"/>
    </source>
</evidence>
<dbReference type="PANTHER" id="PTHR43765:SF2">
    <property type="entry name" value="2-DEHYDROPANTOATE 2-REDUCTASE"/>
    <property type="match status" value="1"/>
</dbReference>
<dbReference type="Pfam" id="PF08546">
    <property type="entry name" value="ApbA_C"/>
    <property type="match status" value="1"/>
</dbReference>
<evidence type="ECO:0000256" key="3">
    <source>
        <dbReference type="ARBA" id="ARBA00013014"/>
    </source>
</evidence>
<evidence type="ECO:0000256" key="4">
    <source>
        <dbReference type="ARBA" id="ARBA00019465"/>
    </source>
</evidence>
<evidence type="ECO:0000256" key="1">
    <source>
        <dbReference type="ARBA" id="ARBA00004994"/>
    </source>
</evidence>
<comment type="catalytic activity">
    <reaction evidence="9 10">
        <text>(R)-pantoate + NADP(+) = 2-dehydropantoate + NADPH + H(+)</text>
        <dbReference type="Rhea" id="RHEA:16233"/>
        <dbReference type="ChEBI" id="CHEBI:11561"/>
        <dbReference type="ChEBI" id="CHEBI:15378"/>
        <dbReference type="ChEBI" id="CHEBI:15980"/>
        <dbReference type="ChEBI" id="CHEBI:57783"/>
        <dbReference type="ChEBI" id="CHEBI:58349"/>
        <dbReference type="EC" id="1.1.1.169"/>
    </reaction>
</comment>
<accession>A0A198FLT1</accession>
<dbReference type="AlphaFoldDB" id="A0A198FLT1"/>
<evidence type="ECO:0000259" key="12">
    <source>
        <dbReference type="Pfam" id="PF08546"/>
    </source>
</evidence>
<evidence type="ECO:0000256" key="10">
    <source>
        <dbReference type="RuleBase" id="RU362068"/>
    </source>
</evidence>
<name>A0A198FLT1_9GAMM</name>
<dbReference type="UniPathway" id="UPA00028">
    <property type="reaction ID" value="UER00004"/>
</dbReference>
<comment type="similarity">
    <text evidence="2 10">Belongs to the ketopantoate reductase family.</text>
</comment>
<dbReference type="InterPro" id="IPR050838">
    <property type="entry name" value="Ketopantoate_reductase"/>
</dbReference>
<dbReference type="InterPro" id="IPR003710">
    <property type="entry name" value="ApbA"/>
</dbReference>
<evidence type="ECO:0000256" key="8">
    <source>
        <dbReference type="ARBA" id="ARBA00032024"/>
    </source>
</evidence>